<keyword evidence="10 16" id="KW-0862">Zinc</keyword>
<evidence type="ECO:0000256" key="15">
    <source>
        <dbReference type="ARBA" id="ARBA00047364"/>
    </source>
</evidence>
<dbReference type="Pfam" id="PF09334">
    <property type="entry name" value="tRNA-synt_1g"/>
    <property type="match status" value="1"/>
</dbReference>
<dbReference type="CDD" id="cd00814">
    <property type="entry name" value="MetRS_core"/>
    <property type="match status" value="1"/>
</dbReference>
<dbReference type="HAMAP" id="MF_00098">
    <property type="entry name" value="Met_tRNA_synth_type1"/>
    <property type="match status" value="1"/>
</dbReference>
<comment type="subunit">
    <text evidence="4 16">Homodimer.</text>
</comment>
<keyword evidence="6 16" id="KW-0820">tRNA-binding</keyword>
<dbReference type="SUPFAM" id="SSF47323">
    <property type="entry name" value="Anticodon-binding domain of a subclass of class I aminoacyl-tRNA synthetases"/>
    <property type="match status" value="1"/>
</dbReference>
<evidence type="ECO:0000256" key="10">
    <source>
        <dbReference type="ARBA" id="ARBA00022833"/>
    </source>
</evidence>
<dbReference type="InterPro" id="IPR002547">
    <property type="entry name" value="tRNA-bd_dom"/>
</dbReference>
<dbReference type="CDD" id="cd07957">
    <property type="entry name" value="Anticodon_Ia_Met"/>
    <property type="match status" value="1"/>
</dbReference>
<evidence type="ECO:0000256" key="16">
    <source>
        <dbReference type="HAMAP-Rule" id="MF_00098"/>
    </source>
</evidence>
<accession>A0ABW4KV95</accession>
<dbReference type="PROSITE" id="PS00178">
    <property type="entry name" value="AA_TRNA_LIGASE_I"/>
    <property type="match status" value="1"/>
</dbReference>
<evidence type="ECO:0000256" key="1">
    <source>
        <dbReference type="ARBA" id="ARBA00003314"/>
    </source>
</evidence>
<keyword evidence="5 16" id="KW-0963">Cytoplasm</keyword>
<evidence type="ECO:0000256" key="13">
    <source>
        <dbReference type="ARBA" id="ARBA00022917"/>
    </source>
</evidence>
<comment type="cofactor">
    <cofactor evidence="16">
        <name>Zn(2+)</name>
        <dbReference type="ChEBI" id="CHEBI:29105"/>
    </cofactor>
    <text evidence="16">Binds 1 zinc ion per subunit.</text>
</comment>
<evidence type="ECO:0000256" key="7">
    <source>
        <dbReference type="ARBA" id="ARBA00022598"/>
    </source>
</evidence>
<name>A0ABW4KV95_9BURK</name>
<dbReference type="EC" id="6.1.1.10" evidence="16"/>
<evidence type="ECO:0000259" key="17">
    <source>
        <dbReference type="PROSITE" id="PS50886"/>
    </source>
</evidence>
<keyword evidence="19" id="KW-1185">Reference proteome</keyword>
<keyword evidence="12 16" id="KW-0694">RNA-binding</keyword>
<dbReference type="InterPro" id="IPR009080">
    <property type="entry name" value="tRNAsynth_Ia_anticodon-bd"/>
</dbReference>
<dbReference type="InterPro" id="IPR015413">
    <property type="entry name" value="Methionyl/Leucyl_tRNA_Synth"/>
</dbReference>
<dbReference type="RefSeq" id="WP_147912452.1">
    <property type="nucleotide sequence ID" value="NZ_JBHUEJ010000036.1"/>
</dbReference>
<protein>
    <recommendedName>
        <fullName evidence="16">Methionine--tRNA ligase</fullName>
        <ecNumber evidence="16">6.1.1.10</ecNumber>
    </recommendedName>
    <alternativeName>
        <fullName evidence="16">Methionyl-tRNA synthetase</fullName>
        <shortName evidence="16">MetRS</shortName>
    </alternativeName>
</protein>
<reference evidence="19" key="1">
    <citation type="journal article" date="2019" name="Int. J. Syst. Evol. Microbiol.">
        <title>The Global Catalogue of Microorganisms (GCM) 10K type strain sequencing project: providing services to taxonomists for standard genome sequencing and annotation.</title>
        <authorList>
            <consortium name="The Broad Institute Genomics Platform"/>
            <consortium name="The Broad Institute Genome Sequencing Center for Infectious Disease"/>
            <person name="Wu L."/>
            <person name="Ma J."/>
        </authorList>
    </citation>
    <scope>NUCLEOTIDE SEQUENCE [LARGE SCALE GENOMIC DNA]</scope>
    <source>
        <strain evidence="19">LMG 29247</strain>
    </source>
</reference>
<dbReference type="SUPFAM" id="SSF50249">
    <property type="entry name" value="Nucleic acid-binding proteins"/>
    <property type="match status" value="1"/>
</dbReference>
<evidence type="ECO:0000256" key="6">
    <source>
        <dbReference type="ARBA" id="ARBA00022555"/>
    </source>
</evidence>
<dbReference type="InterPro" id="IPR029038">
    <property type="entry name" value="MetRS_Zn"/>
</dbReference>
<comment type="subcellular location">
    <subcellularLocation>
        <location evidence="2 16">Cytoplasm</location>
    </subcellularLocation>
</comment>
<dbReference type="InterPro" id="IPR001412">
    <property type="entry name" value="aa-tRNA-synth_I_CS"/>
</dbReference>
<keyword evidence="9 16" id="KW-0547">Nucleotide-binding</keyword>
<dbReference type="InterPro" id="IPR014729">
    <property type="entry name" value="Rossmann-like_a/b/a_fold"/>
</dbReference>
<dbReference type="PANTHER" id="PTHR45765">
    <property type="entry name" value="METHIONINE--TRNA LIGASE"/>
    <property type="match status" value="1"/>
</dbReference>
<keyword evidence="14 16" id="KW-0030">Aminoacyl-tRNA synthetase</keyword>
<dbReference type="Proteomes" id="UP001597304">
    <property type="component" value="Unassembled WGS sequence"/>
</dbReference>
<dbReference type="NCBIfam" id="TIGR00398">
    <property type="entry name" value="metG"/>
    <property type="match status" value="1"/>
</dbReference>
<keyword evidence="11 16" id="KW-0067">ATP-binding</keyword>
<keyword evidence="8 16" id="KW-0479">Metal-binding</keyword>
<dbReference type="InterPro" id="IPR004495">
    <property type="entry name" value="Met-tRNA-synth_bsu_C"/>
</dbReference>
<feature type="binding site" evidence="16">
    <location>
        <position position="157"/>
    </location>
    <ligand>
        <name>Zn(2+)</name>
        <dbReference type="ChEBI" id="CHEBI:29105"/>
    </ligand>
</feature>
<dbReference type="PRINTS" id="PR01041">
    <property type="entry name" value="TRNASYNTHMET"/>
</dbReference>
<evidence type="ECO:0000256" key="5">
    <source>
        <dbReference type="ARBA" id="ARBA00022490"/>
    </source>
</evidence>
<dbReference type="Pfam" id="PF01588">
    <property type="entry name" value="tRNA_bind"/>
    <property type="match status" value="1"/>
</dbReference>
<gene>
    <name evidence="16 18" type="primary">metG</name>
    <name evidence="18" type="ORF">ACFSF0_15155</name>
</gene>
<evidence type="ECO:0000313" key="19">
    <source>
        <dbReference type="Proteomes" id="UP001597304"/>
    </source>
</evidence>
<dbReference type="Gene3D" id="3.40.50.620">
    <property type="entry name" value="HUPs"/>
    <property type="match status" value="1"/>
</dbReference>
<evidence type="ECO:0000256" key="4">
    <source>
        <dbReference type="ARBA" id="ARBA00011738"/>
    </source>
</evidence>
<dbReference type="PANTHER" id="PTHR45765:SF1">
    <property type="entry name" value="METHIONINE--TRNA LIGASE, CYTOPLASMIC"/>
    <property type="match status" value="1"/>
</dbReference>
<dbReference type="GO" id="GO:0004825">
    <property type="term" value="F:methionine-tRNA ligase activity"/>
    <property type="evidence" value="ECO:0007669"/>
    <property type="project" value="UniProtKB-EC"/>
</dbReference>
<evidence type="ECO:0000256" key="11">
    <source>
        <dbReference type="ARBA" id="ARBA00022840"/>
    </source>
</evidence>
<evidence type="ECO:0000256" key="8">
    <source>
        <dbReference type="ARBA" id="ARBA00022723"/>
    </source>
</evidence>
<dbReference type="InterPro" id="IPR014758">
    <property type="entry name" value="Met-tRNA_synth"/>
</dbReference>
<keyword evidence="7 16" id="KW-0436">Ligase</keyword>
<dbReference type="CDD" id="cd02800">
    <property type="entry name" value="tRNA_bind_EcMetRS_like"/>
    <property type="match status" value="1"/>
</dbReference>
<dbReference type="EMBL" id="JBHUEJ010000036">
    <property type="protein sequence ID" value="MFD1711947.1"/>
    <property type="molecule type" value="Genomic_DNA"/>
</dbReference>
<feature type="binding site" evidence="16">
    <location>
        <position position="147"/>
    </location>
    <ligand>
        <name>Zn(2+)</name>
        <dbReference type="ChEBI" id="CHEBI:29105"/>
    </ligand>
</feature>
<proteinExistence type="inferred from homology"/>
<dbReference type="InterPro" id="IPR023458">
    <property type="entry name" value="Met-tRNA_ligase_1"/>
</dbReference>
<dbReference type="Gene3D" id="2.40.50.140">
    <property type="entry name" value="Nucleic acid-binding proteins"/>
    <property type="match status" value="1"/>
</dbReference>
<feature type="short sequence motif" description="'HIGH' region" evidence="16">
    <location>
        <begin position="13"/>
        <end position="23"/>
    </location>
</feature>
<feature type="binding site" evidence="16">
    <location>
        <position position="144"/>
    </location>
    <ligand>
        <name>Zn(2+)</name>
        <dbReference type="ChEBI" id="CHEBI:29105"/>
    </ligand>
</feature>
<comment type="similarity">
    <text evidence="3 16">Belongs to the class-I aminoacyl-tRNA synthetase family. MetG type 1 subfamily.</text>
</comment>
<evidence type="ECO:0000256" key="3">
    <source>
        <dbReference type="ARBA" id="ARBA00008258"/>
    </source>
</evidence>
<evidence type="ECO:0000256" key="12">
    <source>
        <dbReference type="ARBA" id="ARBA00022884"/>
    </source>
</evidence>
<evidence type="ECO:0000256" key="9">
    <source>
        <dbReference type="ARBA" id="ARBA00022741"/>
    </source>
</evidence>
<organism evidence="18 19">
    <name type="scientific">Ottowia flava</name>
    <dbReference type="NCBI Taxonomy" id="2675430"/>
    <lineage>
        <taxon>Bacteria</taxon>
        <taxon>Pseudomonadati</taxon>
        <taxon>Pseudomonadota</taxon>
        <taxon>Betaproteobacteria</taxon>
        <taxon>Burkholderiales</taxon>
        <taxon>Comamonadaceae</taxon>
        <taxon>Ottowia</taxon>
    </lineage>
</organism>
<dbReference type="Gene3D" id="1.10.730.10">
    <property type="entry name" value="Isoleucyl-tRNA Synthetase, Domain 1"/>
    <property type="match status" value="1"/>
</dbReference>
<dbReference type="InterPro" id="IPR012340">
    <property type="entry name" value="NA-bd_OB-fold"/>
</dbReference>
<feature type="domain" description="TRNA-binding" evidence="17">
    <location>
        <begin position="597"/>
        <end position="709"/>
    </location>
</feature>
<evidence type="ECO:0000313" key="18">
    <source>
        <dbReference type="EMBL" id="MFD1711947.1"/>
    </source>
</evidence>
<feature type="short sequence motif" description="'KMSKS' region" evidence="16">
    <location>
        <begin position="345"/>
        <end position="349"/>
    </location>
</feature>
<dbReference type="SUPFAM" id="SSF57770">
    <property type="entry name" value="Methionyl-tRNA synthetase (MetRS), Zn-domain"/>
    <property type="match status" value="1"/>
</dbReference>
<feature type="binding site" evidence="16">
    <location>
        <position position="160"/>
    </location>
    <ligand>
        <name>Zn(2+)</name>
        <dbReference type="ChEBI" id="CHEBI:29105"/>
    </ligand>
</feature>
<comment type="function">
    <text evidence="1 16">Is required not only for elongation of protein synthesis but also for the initiation of all mRNA translation through initiator tRNA(fMet) aminoacylation.</text>
</comment>
<comment type="catalytic activity">
    <reaction evidence="15 16">
        <text>tRNA(Met) + L-methionine + ATP = L-methionyl-tRNA(Met) + AMP + diphosphate</text>
        <dbReference type="Rhea" id="RHEA:13481"/>
        <dbReference type="Rhea" id="RHEA-COMP:9667"/>
        <dbReference type="Rhea" id="RHEA-COMP:9698"/>
        <dbReference type="ChEBI" id="CHEBI:30616"/>
        <dbReference type="ChEBI" id="CHEBI:33019"/>
        <dbReference type="ChEBI" id="CHEBI:57844"/>
        <dbReference type="ChEBI" id="CHEBI:78442"/>
        <dbReference type="ChEBI" id="CHEBI:78530"/>
        <dbReference type="ChEBI" id="CHEBI:456215"/>
        <dbReference type="EC" id="6.1.1.10"/>
    </reaction>
</comment>
<evidence type="ECO:0000256" key="14">
    <source>
        <dbReference type="ARBA" id="ARBA00023146"/>
    </source>
</evidence>
<feature type="binding site" evidence="16">
    <location>
        <position position="348"/>
    </location>
    <ligand>
        <name>ATP</name>
        <dbReference type="ChEBI" id="CHEBI:30616"/>
    </ligand>
</feature>
<keyword evidence="13 16" id="KW-0648">Protein biosynthesis</keyword>
<dbReference type="NCBIfam" id="TIGR00399">
    <property type="entry name" value="metG_C_term"/>
    <property type="match status" value="1"/>
</dbReference>
<dbReference type="InterPro" id="IPR041872">
    <property type="entry name" value="Anticodon_Met"/>
</dbReference>
<dbReference type="SUPFAM" id="SSF52374">
    <property type="entry name" value="Nucleotidylyl transferase"/>
    <property type="match status" value="1"/>
</dbReference>
<evidence type="ECO:0000256" key="2">
    <source>
        <dbReference type="ARBA" id="ARBA00004496"/>
    </source>
</evidence>
<dbReference type="NCBIfam" id="NF001100">
    <property type="entry name" value="PRK00133.1"/>
    <property type="match status" value="1"/>
</dbReference>
<dbReference type="Gene3D" id="2.20.28.20">
    <property type="entry name" value="Methionyl-tRNA synthetase, Zn-domain"/>
    <property type="match status" value="1"/>
</dbReference>
<dbReference type="InterPro" id="IPR033911">
    <property type="entry name" value="MetRS_core"/>
</dbReference>
<sequence>MPVRQLFITTALPYANGTFHIGHIMEYIQADIWVRFQRMQGHAVNFVGADDAHGAPIMIAAEKAGKTPEQFVDDIAAGRKQYLDGFLISHDNWYSTHSPENTALAQAIYKDLKANGLIETRTIEQFFDPEKGMFLPDRFIKGECPNCHAKDQYGDNCEVCSAVYAPTELINPYSALSGAKPELRTSEHFFFKLSDPRCIEFLNQWTTSGAVQPEVLNKITEWIAPGEDGKPKMGDWDISRDAPYFGIEIPDQPGKYFYVWLDAPVGYLASLKNYFDKGLGKTASGQPMDYDAFIADPATEQYHFIGKDIITFHTLFWPAMLHFSGRKVPNKVFVHGFLTVNNGEKMSKSRGTGLDPLKYLQLGMNPEWLRYYLAAKLSGRNEDIDFNADDFQARVNADLIGKFVNIASRAAGFISKRFDGRLSVIAPDGLELVNKLRAARPGIESLYEQREYGKVVREVMALADQVNSFVDLHKPWELAKLPGQNERLHDVCTACIETFRILAIYLKPILPKLAADVALFLMVPPETMADVDKPLGAGSQIGEYSHLMQRVDAKQLEALFEPPAGAQQAQAAIEAEANAEAFAPGGEALADTIPIDDFAKIDLRIAKIERCEAVEGSTKLLRLTLDAGEKNADGSPKLRNVFSGIASAYQPEQLQGKLTVMVANLAPRKMKFGVSEGMVLAASHGDEKANPCIFVLEPTPGAQPGMRVR</sequence>
<comment type="caution">
    <text evidence="18">The sequence shown here is derived from an EMBL/GenBank/DDBJ whole genome shotgun (WGS) entry which is preliminary data.</text>
</comment>
<dbReference type="PROSITE" id="PS50886">
    <property type="entry name" value="TRBD"/>
    <property type="match status" value="1"/>
</dbReference>